<dbReference type="Proteomes" id="UP000657931">
    <property type="component" value="Unassembled WGS sequence"/>
</dbReference>
<dbReference type="RefSeq" id="WP_191815153.1">
    <property type="nucleotide sequence ID" value="NZ_JACSQT010000007.1"/>
</dbReference>
<organism evidence="2 3">
    <name type="scientific">Cytobacillus stercorigallinarum</name>
    <dbReference type="NCBI Taxonomy" id="2762240"/>
    <lineage>
        <taxon>Bacteria</taxon>
        <taxon>Bacillati</taxon>
        <taxon>Bacillota</taxon>
        <taxon>Bacilli</taxon>
        <taxon>Bacillales</taxon>
        <taxon>Bacillaceae</taxon>
        <taxon>Cytobacillus</taxon>
    </lineage>
</organism>
<dbReference type="Gene3D" id="1.20.120.450">
    <property type="entry name" value="dinb family like domain"/>
    <property type="match status" value="1"/>
</dbReference>
<keyword evidence="3" id="KW-1185">Reference proteome</keyword>
<comment type="caution">
    <text evidence="2">The sequence shown here is derived from an EMBL/GenBank/DDBJ whole genome shotgun (WGS) entry which is preliminary data.</text>
</comment>
<name>A0ABR8QRL7_9BACI</name>
<protein>
    <submittedName>
        <fullName evidence="2">DinB family protein</fullName>
    </submittedName>
</protein>
<evidence type="ECO:0000259" key="1">
    <source>
        <dbReference type="Pfam" id="PF12867"/>
    </source>
</evidence>
<gene>
    <name evidence="2" type="ORF">H9655_14265</name>
</gene>
<accession>A0ABR8QRL7</accession>
<dbReference type="InterPro" id="IPR034660">
    <property type="entry name" value="DinB/YfiT-like"/>
</dbReference>
<dbReference type="EMBL" id="JACSQT010000007">
    <property type="protein sequence ID" value="MBD7938194.1"/>
    <property type="molecule type" value="Genomic_DNA"/>
</dbReference>
<evidence type="ECO:0000313" key="3">
    <source>
        <dbReference type="Proteomes" id="UP000657931"/>
    </source>
</evidence>
<dbReference type="SUPFAM" id="SSF109854">
    <property type="entry name" value="DinB/YfiT-like putative metalloenzymes"/>
    <property type="match status" value="1"/>
</dbReference>
<evidence type="ECO:0000313" key="2">
    <source>
        <dbReference type="EMBL" id="MBD7938194.1"/>
    </source>
</evidence>
<proteinExistence type="predicted"/>
<sequence>MKLQNLKSDEILILLKRNFSKIEEFVTQFDDSILFRTRQNGKWTVKQIIGHLYDTQEVWGERIKQCCQSSLIIFESYDPEKLVEEREYNKANLKRMLEQYRKSRIEMYELLTKENFKKEGIHIEDGTMTVKDLAETIMAHELHHIAQIEDIKKNIGV</sequence>
<reference evidence="2 3" key="1">
    <citation type="submission" date="2020-08" db="EMBL/GenBank/DDBJ databases">
        <title>A Genomic Blueprint of the Chicken Gut Microbiome.</title>
        <authorList>
            <person name="Gilroy R."/>
            <person name="Ravi A."/>
            <person name="Getino M."/>
            <person name="Pursley I."/>
            <person name="Horton D.L."/>
            <person name="Alikhan N.-F."/>
            <person name="Baker D."/>
            <person name="Gharbi K."/>
            <person name="Hall N."/>
            <person name="Watson M."/>
            <person name="Adriaenssens E.M."/>
            <person name="Foster-Nyarko E."/>
            <person name="Jarju S."/>
            <person name="Secka A."/>
            <person name="Antonio M."/>
            <person name="Oren A."/>
            <person name="Chaudhuri R."/>
            <person name="La Ragione R.M."/>
            <person name="Hildebrand F."/>
            <person name="Pallen M.J."/>
        </authorList>
    </citation>
    <scope>NUCLEOTIDE SEQUENCE [LARGE SCALE GENOMIC DNA]</scope>
    <source>
        <strain evidence="2 3">Sa5YUA1</strain>
    </source>
</reference>
<dbReference type="InterPro" id="IPR024775">
    <property type="entry name" value="DinB-like"/>
</dbReference>
<dbReference type="Pfam" id="PF12867">
    <property type="entry name" value="DinB_2"/>
    <property type="match status" value="1"/>
</dbReference>
<feature type="domain" description="DinB-like" evidence="1">
    <location>
        <begin position="15"/>
        <end position="148"/>
    </location>
</feature>